<accession>A0A9X0ZW17</accession>
<dbReference type="GO" id="GO:0051537">
    <property type="term" value="F:2 iron, 2 sulfur cluster binding"/>
    <property type="evidence" value="ECO:0007669"/>
    <property type="project" value="UniProtKB-KW"/>
</dbReference>
<dbReference type="PROSITE" id="PS51384">
    <property type="entry name" value="FAD_FR"/>
    <property type="match status" value="1"/>
</dbReference>
<dbReference type="GO" id="GO:0016491">
    <property type="term" value="F:oxidoreductase activity"/>
    <property type="evidence" value="ECO:0007669"/>
    <property type="project" value="InterPro"/>
</dbReference>
<dbReference type="InterPro" id="IPR008333">
    <property type="entry name" value="Cbr1-like_FAD-bd_dom"/>
</dbReference>
<gene>
    <name evidence="6" type="ORF">J8641_11360</name>
</gene>
<evidence type="ECO:0000256" key="3">
    <source>
        <dbReference type="ARBA" id="ARBA00034078"/>
    </source>
</evidence>
<dbReference type="InterPro" id="IPR036010">
    <property type="entry name" value="2Fe-2S_ferredoxin-like_sf"/>
</dbReference>
<keyword evidence="2" id="KW-0411">Iron-sulfur</keyword>
<feature type="domain" description="2Fe-2S ferredoxin-type" evidence="4">
    <location>
        <begin position="3"/>
        <end position="93"/>
    </location>
</feature>
<dbReference type="CDD" id="cd00207">
    <property type="entry name" value="fer2"/>
    <property type="match status" value="1"/>
</dbReference>
<dbReference type="Gene3D" id="3.40.50.80">
    <property type="entry name" value="Nucleotide-binding domain of ferredoxin-NADP reductase (FNR) module"/>
    <property type="match status" value="1"/>
</dbReference>
<dbReference type="PROSITE" id="PS51085">
    <property type="entry name" value="2FE2S_FER_2"/>
    <property type="match status" value="1"/>
</dbReference>
<comment type="cofactor">
    <cofactor evidence="3">
        <name>[2Fe-2S] cluster</name>
        <dbReference type="ChEBI" id="CHEBI:190135"/>
    </cofactor>
</comment>
<dbReference type="InterPro" id="IPR017938">
    <property type="entry name" value="Riboflavin_synthase-like_b-brl"/>
</dbReference>
<dbReference type="EMBL" id="JAGJWT010000013">
    <property type="protein sequence ID" value="MBS9341383.1"/>
    <property type="molecule type" value="Genomic_DNA"/>
</dbReference>
<evidence type="ECO:0000256" key="1">
    <source>
        <dbReference type="ARBA" id="ARBA00001974"/>
    </source>
</evidence>
<reference evidence="6" key="1">
    <citation type="submission" date="2021-04" db="EMBL/GenBank/DDBJ databases">
        <title>Genomic characterization of endocarditis-associated Neisseria elongata subsp. nitroreducens.</title>
        <authorList>
            <person name="Schorner M."/>
            <person name="Passarelli-Araujo H."/>
            <person name="Scheffer M."/>
            <person name="Barazzetti F."/>
            <person name="Martins J."/>
            <person name="Machado H."/>
            <person name="Palmeiro J."/>
            <person name="Bazzo M."/>
        </authorList>
    </citation>
    <scope>NUCLEOTIDE SEQUENCE</scope>
    <source>
        <strain evidence="6">Nel_M001</strain>
    </source>
</reference>
<dbReference type="PANTHER" id="PTHR47354">
    <property type="entry name" value="NADH OXIDOREDUCTASE HCR"/>
    <property type="match status" value="1"/>
</dbReference>
<dbReference type="SUPFAM" id="SSF63380">
    <property type="entry name" value="Riboflavin synthase domain-like"/>
    <property type="match status" value="1"/>
</dbReference>
<dbReference type="Pfam" id="PF00970">
    <property type="entry name" value="FAD_binding_6"/>
    <property type="match status" value="1"/>
</dbReference>
<name>A0A9X0ZW17_NEIEL</name>
<dbReference type="InterPro" id="IPR039261">
    <property type="entry name" value="FNR_nucleotide-bd"/>
</dbReference>
<dbReference type="InterPro" id="IPR001709">
    <property type="entry name" value="Flavoprot_Pyr_Nucl_cyt_Rdtase"/>
</dbReference>
<dbReference type="Pfam" id="PF00175">
    <property type="entry name" value="NAD_binding_1"/>
    <property type="match status" value="1"/>
</dbReference>
<keyword evidence="2" id="KW-0479">Metal-binding</keyword>
<dbReference type="SUPFAM" id="SSF52343">
    <property type="entry name" value="Ferredoxin reductase-like, C-terminal NADP-linked domain"/>
    <property type="match status" value="1"/>
</dbReference>
<comment type="cofactor">
    <cofactor evidence="1">
        <name>FAD</name>
        <dbReference type="ChEBI" id="CHEBI:57692"/>
    </cofactor>
</comment>
<dbReference type="Proteomes" id="UP000708805">
    <property type="component" value="Unassembled WGS sequence"/>
</dbReference>
<dbReference type="InterPro" id="IPR001433">
    <property type="entry name" value="OxRdtase_FAD/NAD-bd"/>
</dbReference>
<dbReference type="CDD" id="cd06189">
    <property type="entry name" value="flavin_oxioreductase"/>
    <property type="match status" value="1"/>
</dbReference>
<proteinExistence type="predicted"/>
<dbReference type="RefSeq" id="WP_214038380.1">
    <property type="nucleotide sequence ID" value="NZ_JAGJWT010000013.1"/>
</dbReference>
<keyword evidence="2" id="KW-0408">Iron</keyword>
<feature type="domain" description="FAD-binding FR-type" evidence="5">
    <location>
        <begin position="100"/>
        <end position="202"/>
    </location>
</feature>
<dbReference type="PRINTS" id="PR00410">
    <property type="entry name" value="PHEHYDRXLASE"/>
</dbReference>
<dbReference type="AlphaFoldDB" id="A0A9X0ZW17"/>
<comment type="caution">
    <text evidence="6">The sequence shown here is derived from an EMBL/GenBank/DDBJ whole genome shotgun (WGS) entry which is preliminary data.</text>
</comment>
<dbReference type="SUPFAM" id="SSF54292">
    <property type="entry name" value="2Fe-2S ferredoxin-like"/>
    <property type="match status" value="1"/>
</dbReference>
<evidence type="ECO:0000313" key="7">
    <source>
        <dbReference type="Proteomes" id="UP000708805"/>
    </source>
</evidence>
<protein>
    <submittedName>
        <fullName evidence="6">2Fe-2S iron-sulfur cluster binding domain-containing protein</fullName>
    </submittedName>
</protein>
<organism evidence="6 7">
    <name type="scientific">Neisseria elongata subsp. nitroreducens</name>
    <dbReference type="NCBI Taxonomy" id="90367"/>
    <lineage>
        <taxon>Bacteria</taxon>
        <taxon>Pseudomonadati</taxon>
        <taxon>Pseudomonadota</taxon>
        <taxon>Betaproteobacteria</taxon>
        <taxon>Neisseriales</taxon>
        <taxon>Neisseriaceae</taxon>
        <taxon>Neisseria</taxon>
    </lineage>
</organism>
<dbReference type="PRINTS" id="PR00371">
    <property type="entry name" value="FPNCR"/>
</dbReference>
<dbReference type="InterPro" id="IPR006058">
    <property type="entry name" value="2Fe2S_fd_BS"/>
</dbReference>
<dbReference type="InterPro" id="IPR050415">
    <property type="entry name" value="MRET"/>
</dbReference>
<dbReference type="Pfam" id="PF00111">
    <property type="entry name" value="Fer2"/>
    <property type="match status" value="1"/>
</dbReference>
<keyword evidence="2" id="KW-0001">2Fe-2S</keyword>
<dbReference type="InterPro" id="IPR017927">
    <property type="entry name" value="FAD-bd_FR_type"/>
</dbReference>
<dbReference type="PANTHER" id="PTHR47354:SF5">
    <property type="entry name" value="PROTEIN RFBI"/>
    <property type="match status" value="1"/>
</dbReference>
<evidence type="ECO:0000259" key="5">
    <source>
        <dbReference type="PROSITE" id="PS51384"/>
    </source>
</evidence>
<dbReference type="Gene3D" id="2.40.30.10">
    <property type="entry name" value="Translation factors"/>
    <property type="match status" value="1"/>
</dbReference>
<dbReference type="InterPro" id="IPR001041">
    <property type="entry name" value="2Fe-2S_ferredoxin-type"/>
</dbReference>
<evidence type="ECO:0000256" key="2">
    <source>
        <dbReference type="ARBA" id="ARBA00022714"/>
    </source>
</evidence>
<dbReference type="InterPro" id="IPR012675">
    <property type="entry name" value="Beta-grasp_dom_sf"/>
</dbReference>
<sequence>MKHTITLSPDNETFEADDGESILAAARRQGFNLPHSCQNGICGQCKAEIATGEFEQGEHAEQALPAEELAQNKILMCCCYPRGDIRLNVPSYNSSKMPPVKTLPARVASVEYLHDTAILKLDMPKKPPFVFLAGQYIDILLKDGHTRSYSLAGSPAQAEQLELHIRKREGGLFSGMLFGNDPLIKEKTIMRVRGPMGTFTLNEEETQPIILLATGTGFAPIQSILLRLIEQQSQRQVHLYWGGRNEAELYYAERAAELTGRLKNGCFTPVLSRADENWNGTRGYVQQQVLRDHPDLSAHQVYACGSPAMITDAQEILTGQGRLKNDAFFSDAFSPAQ</sequence>
<evidence type="ECO:0000313" key="6">
    <source>
        <dbReference type="EMBL" id="MBS9341383.1"/>
    </source>
</evidence>
<dbReference type="PROSITE" id="PS00197">
    <property type="entry name" value="2FE2S_FER_1"/>
    <property type="match status" value="1"/>
</dbReference>
<dbReference type="Gene3D" id="3.10.20.30">
    <property type="match status" value="1"/>
</dbReference>
<evidence type="ECO:0000259" key="4">
    <source>
        <dbReference type="PROSITE" id="PS51085"/>
    </source>
</evidence>